<keyword evidence="5 12" id="KW-0732">Signal</keyword>
<feature type="signal peptide" evidence="12">
    <location>
        <begin position="1"/>
        <end position="22"/>
    </location>
</feature>
<evidence type="ECO:0000313" key="18">
    <source>
        <dbReference type="Proteomes" id="UP000238314"/>
    </source>
</evidence>
<comment type="subcellular location">
    <subcellularLocation>
        <location evidence="1 10">Cell outer membrane</location>
        <topology evidence="1 10">Multi-pass membrane protein</topology>
    </subcellularLocation>
</comment>
<dbReference type="STRING" id="551459.SAMN05421796_10282"/>
<reference evidence="17" key="3">
    <citation type="submission" date="2017-01" db="EMBL/GenBank/DDBJ databases">
        <authorList>
            <person name="Varghese N."/>
            <person name="Submissions S."/>
        </authorList>
    </citation>
    <scope>NUCLEOTIDE SEQUENCE [LARGE SCALE GENOMIC DNA]</scope>
    <source>
        <strain evidence="17">DSM 21068</strain>
    </source>
</reference>
<dbReference type="PANTHER" id="PTHR30069">
    <property type="entry name" value="TONB-DEPENDENT OUTER MEMBRANE RECEPTOR"/>
    <property type="match status" value="1"/>
</dbReference>
<protein>
    <submittedName>
        <fullName evidence="15">Ligand-gated channel protein</fullName>
    </submittedName>
    <submittedName>
        <fullName evidence="16">Outer membrane cobalamin receptor protein</fullName>
    </submittedName>
</protein>
<feature type="domain" description="TonB-dependent receptor-like beta-barrel" evidence="13">
    <location>
        <begin position="222"/>
        <end position="648"/>
    </location>
</feature>
<dbReference type="GO" id="GO:0015344">
    <property type="term" value="F:siderophore uptake transmembrane transporter activity"/>
    <property type="evidence" value="ECO:0007669"/>
    <property type="project" value="TreeGrafter"/>
</dbReference>
<keyword evidence="2 10" id="KW-0813">Transport</keyword>
<dbReference type="PANTHER" id="PTHR30069:SF29">
    <property type="entry name" value="HEMOGLOBIN AND HEMOGLOBIN-HAPTOGLOBIN-BINDING PROTEIN 1-RELATED"/>
    <property type="match status" value="1"/>
</dbReference>
<dbReference type="InterPro" id="IPR039426">
    <property type="entry name" value="TonB-dep_rcpt-like"/>
</dbReference>
<proteinExistence type="inferred from homology"/>
<keyword evidence="18" id="KW-1185">Reference proteome</keyword>
<evidence type="ECO:0000313" key="17">
    <source>
        <dbReference type="Proteomes" id="UP000186246"/>
    </source>
</evidence>
<keyword evidence="3 10" id="KW-1134">Transmembrane beta strand</keyword>
<sequence length="674" mass="77068">MNKYFYSISLLFLLGTPVFVFSQKTENDTIHTKTIQDIIINMKRQEVGVISSQKLTGAELEKLNSSSVADAVRYFSGVQLKDYGGIGGMKTVNIRAMGTQHVGVFYDGIALGNAQNGTVDLGRFSLDNVESISLYNGQKSEIFQSAKDFGSSGSIYLKSRTPVFKDSKKTNVNLHFRSGSFGVVNPSVLIEQKINNKISLALSTEYLTGNGEYKFHQRVALPDGSLGWESHGTRTNGDVEALRAEAGIFGKINNGSWKLKTYYYDSERGVPGAVTKNNDIFSSRQWDKNFFVQGSFEKEISPKYKFLLSSKFADDYTHYYNDNPGGTPLLIDNTYKQQEIYISTAHQYSPYKFWKINLSADYQYNALDANLRQFAYPERQTELVALASQFDFKKVKIQGSVLGTFVQEKIENSVFSIPQNRSEFTPTVFVSYQPFDSEFKVHGFYKRIFRMPTFNDLYYTEVGSSQLKPEFTNQYDLGFTFNKDFNSGVLKNINLIADAYYNRVQDKIIAYPKGQQFRWTMENLGEVEIKGIDFSAQAIWLLSENLLLSSRVTYTFTEALNITKTNITSYYKNQIPYTAKNNASALLGVTYKDWQLNYSFVYVGERYNMSENIPVNYEQPWYTSDISGTKEFKMKDWKFRLGLEVNNLLDQNYSVIQNYPMPGRNYKISLRVIF</sequence>
<keyword evidence="8 16" id="KW-0675">Receptor</keyword>
<evidence type="ECO:0000259" key="14">
    <source>
        <dbReference type="Pfam" id="PF07715"/>
    </source>
</evidence>
<evidence type="ECO:0000256" key="3">
    <source>
        <dbReference type="ARBA" id="ARBA00022452"/>
    </source>
</evidence>
<evidence type="ECO:0000256" key="9">
    <source>
        <dbReference type="ARBA" id="ARBA00023237"/>
    </source>
</evidence>
<evidence type="ECO:0000256" key="10">
    <source>
        <dbReference type="PROSITE-ProRule" id="PRU01360"/>
    </source>
</evidence>
<dbReference type="OrthoDB" id="9762903at2"/>
<evidence type="ECO:0000256" key="8">
    <source>
        <dbReference type="ARBA" id="ARBA00023170"/>
    </source>
</evidence>
<gene>
    <name evidence="15" type="ORF">B0A70_01745</name>
    <name evidence="16" type="ORF">SAMN05421796_10282</name>
</gene>
<evidence type="ECO:0000256" key="6">
    <source>
        <dbReference type="ARBA" id="ARBA00023077"/>
    </source>
</evidence>
<evidence type="ECO:0000256" key="12">
    <source>
        <dbReference type="SAM" id="SignalP"/>
    </source>
</evidence>
<evidence type="ECO:0000313" key="16">
    <source>
        <dbReference type="EMBL" id="SIS69716.1"/>
    </source>
</evidence>
<accession>A0A1N7L7C8</accession>
<feature type="domain" description="TonB-dependent receptor plug" evidence="14">
    <location>
        <begin position="51"/>
        <end position="144"/>
    </location>
</feature>
<dbReference type="RefSeq" id="WP_076450294.1">
    <property type="nucleotide sequence ID" value="NZ_FTOJ01000002.1"/>
</dbReference>
<dbReference type="GO" id="GO:0009279">
    <property type="term" value="C:cell outer membrane"/>
    <property type="evidence" value="ECO:0007669"/>
    <property type="project" value="UniProtKB-SubCell"/>
</dbReference>
<dbReference type="Pfam" id="PF07715">
    <property type="entry name" value="Plug"/>
    <property type="match status" value="1"/>
</dbReference>
<dbReference type="EMBL" id="MUGO01000002">
    <property type="protein sequence ID" value="PQA97414.1"/>
    <property type="molecule type" value="Genomic_DNA"/>
</dbReference>
<dbReference type="Proteomes" id="UP000186246">
    <property type="component" value="Unassembled WGS sequence"/>
</dbReference>
<evidence type="ECO:0000256" key="11">
    <source>
        <dbReference type="RuleBase" id="RU003357"/>
    </source>
</evidence>
<reference evidence="15 18" key="1">
    <citation type="submission" date="2016-11" db="EMBL/GenBank/DDBJ databases">
        <title>Whole genomes of Flavobacteriaceae.</title>
        <authorList>
            <person name="Stine C."/>
            <person name="Li C."/>
            <person name="Tadesse D."/>
        </authorList>
    </citation>
    <scope>NUCLEOTIDE SEQUENCE [LARGE SCALE GENOMIC DNA]</scope>
    <source>
        <strain evidence="15 18">DSM 21068</strain>
    </source>
</reference>
<reference evidence="16" key="2">
    <citation type="submission" date="2017-01" db="EMBL/GenBank/DDBJ databases">
        <authorList>
            <person name="Mah S.A."/>
            <person name="Swanson W.J."/>
            <person name="Moy G.W."/>
            <person name="Vacquier V.D."/>
        </authorList>
    </citation>
    <scope>NUCLEOTIDE SEQUENCE [LARGE SCALE GENOMIC DNA]</scope>
    <source>
        <strain evidence="16">DSM 21068</strain>
    </source>
</reference>
<dbReference type="Gene3D" id="2.170.130.10">
    <property type="entry name" value="TonB-dependent receptor, plug domain"/>
    <property type="match status" value="1"/>
</dbReference>
<organism evidence="16 17">
    <name type="scientific">Chryseobacterium piscicola</name>
    <dbReference type="NCBI Taxonomy" id="551459"/>
    <lineage>
        <taxon>Bacteria</taxon>
        <taxon>Pseudomonadati</taxon>
        <taxon>Bacteroidota</taxon>
        <taxon>Flavobacteriia</taxon>
        <taxon>Flavobacteriales</taxon>
        <taxon>Weeksellaceae</taxon>
        <taxon>Chryseobacterium group</taxon>
        <taxon>Chryseobacterium</taxon>
    </lineage>
</organism>
<dbReference type="Pfam" id="PF00593">
    <property type="entry name" value="TonB_dep_Rec_b-barrel"/>
    <property type="match status" value="1"/>
</dbReference>
<keyword evidence="6 11" id="KW-0798">TonB box</keyword>
<dbReference type="SUPFAM" id="SSF56935">
    <property type="entry name" value="Porins"/>
    <property type="match status" value="1"/>
</dbReference>
<feature type="chain" id="PRO_5044563738" evidence="12">
    <location>
        <begin position="23"/>
        <end position="674"/>
    </location>
</feature>
<evidence type="ECO:0000256" key="7">
    <source>
        <dbReference type="ARBA" id="ARBA00023136"/>
    </source>
</evidence>
<dbReference type="GO" id="GO:0044718">
    <property type="term" value="P:siderophore transmembrane transport"/>
    <property type="evidence" value="ECO:0007669"/>
    <property type="project" value="TreeGrafter"/>
</dbReference>
<keyword evidence="4 10" id="KW-0812">Transmembrane</keyword>
<keyword evidence="7 10" id="KW-0472">Membrane</keyword>
<evidence type="ECO:0000256" key="5">
    <source>
        <dbReference type="ARBA" id="ARBA00022729"/>
    </source>
</evidence>
<dbReference type="Proteomes" id="UP000238314">
    <property type="component" value="Unassembled WGS sequence"/>
</dbReference>
<dbReference type="InterPro" id="IPR012910">
    <property type="entry name" value="Plug_dom"/>
</dbReference>
<dbReference type="AlphaFoldDB" id="A0A1N7L7C8"/>
<name>A0A1N7L7C8_9FLAO</name>
<evidence type="ECO:0000313" key="15">
    <source>
        <dbReference type="EMBL" id="PQA97414.1"/>
    </source>
</evidence>
<dbReference type="InterPro" id="IPR000531">
    <property type="entry name" value="Beta-barrel_TonB"/>
</dbReference>
<dbReference type="InterPro" id="IPR037066">
    <property type="entry name" value="Plug_dom_sf"/>
</dbReference>
<evidence type="ECO:0000256" key="1">
    <source>
        <dbReference type="ARBA" id="ARBA00004571"/>
    </source>
</evidence>
<dbReference type="Gene3D" id="2.40.170.20">
    <property type="entry name" value="TonB-dependent receptor, beta-barrel domain"/>
    <property type="match status" value="1"/>
</dbReference>
<evidence type="ECO:0000259" key="13">
    <source>
        <dbReference type="Pfam" id="PF00593"/>
    </source>
</evidence>
<dbReference type="PROSITE" id="PS52016">
    <property type="entry name" value="TONB_DEPENDENT_REC_3"/>
    <property type="match status" value="1"/>
</dbReference>
<comment type="similarity">
    <text evidence="10 11">Belongs to the TonB-dependent receptor family.</text>
</comment>
<keyword evidence="9 10" id="KW-0998">Cell outer membrane</keyword>
<dbReference type="InterPro" id="IPR036942">
    <property type="entry name" value="Beta-barrel_TonB_sf"/>
</dbReference>
<evidence type="ECO:0000256" key="4">
    <source>
        <dbReference type="ARBA" id="ARBA00022692"/>
    </source>
</evidence>
<evidence type="ECO:0000256" key="2">
    <source>
        <dbReference type="ARBA" id="ARBA00022448"/>
    </source>
</evidence>
<dbReference type="EMBL" id="FTOJ01000002">
    <property type="protein sequence ID" value="SIS69716.1"/>
    <property type="molecule type" value="Genomic_DNA"/>
</dbReference>